<reference evidence="1" key="1">
    <citation type="journal article" date="2015" name="Nature">
        <title>Complex archaea that bridge the gap between prokaryotes and eukaryotes.</title>
        <authorList>
            <person name="Spang A."/>
            <person name="Saw J.H."/>
            <person name="Jorgensen S.L."/>
            <person name="Zaremba-Niedzwiedzka K."/>
            <person name="Martijn J."/>
            <person name="Lind A.E."/>
            <person name="van Eijk R."/>
            <person name="Schleper C."/>
            <person name="Guy L."/>
            <person name="Ettema T.J."/>
        </authorList>
    </citation>
    <scope>NUCLEOTIDE SEQUENCE</scope>
</reference>
<dbReference type="EMBL" id="LAZR01007288">
    <property type="protein sequence ID" value="KKM86232.1"/>
    <property type="molecule type" value="Genomic_DNA"/>
</dbReference>
<accession>A0A0F9NY76</accession>
<comment type="caution">
    <text evidence="1">The sequence shown here is derived from an EMBL/GenBank/DDBJ whole genome shotgun (WGS) entry which is preliminary data.</text>
</comment>
<evidence type="ECO:0000313" key="1">
    <source>
        <dbReference type="EMBL" id="KKM86232.1"/>
    </source>
</evidence>
<dbReference type="AlphaFoldDB" id="A0A0F9NY76"/>
<organism evidence="1">
    <name type="scientific">marine sediment metagenome</name>
    <dbReference type="NCBI Taxonomy" id="412755"/>
    <lineage>
        <taxon>unclassified sequences</taxon>
        <taxon>metagenomes</taxon>
        <taxon>ecological metagenomes</taxon>
    </lineage>
</organism>
<gene>
    <name evidence="1" type="ORF">LCGC14_1281030</name>
</gene>
<name>A0A0F9NY76_9ZZZZ</name>
<protein>
    <submittedName>
        <fullName evidence="1">Uncharacterized protein</fullName>
    </submittedName>
</protein>
<proteinExistence type="predicted"/>
<sequence length="71" mass="7930">MGKNYEVLLTDQLTRVNDTRGLENYYRVQIRTEGGTVLSVDIDEEDFTPKKADPILTAAATNADDIKKLGK</sequence>